<evidence type="ECO:0000256" key="10">
    <source>
        <dbReference type="HAMAP-Rule" id="MF_00086"/>
    </source>
</evidence>
<feature type="binding site" description="in other chain" evidence="10">
    <location>
        <begin position="227"/>
        <end position="228"/>
    </location>
    <ligand>
        <name>ATP</name>
        <dbReference type="ChEBI" id="CHEBI:30616"/>
        <note>ligand shared between two neighboring subunits</note>
    </ligand>
</feature>
<dbReference type="InterPro" id="IPR022636">
    <property type="entry name" value="S-AdoMet_synthetase_sfam"/>
</dbReference>
<dbReference type="Pfam" id="PF00438">
    <property type="entry name" value="S-AdoMet_synt_N"/>
    <property type="match status" value="1"/>
</dbReference>
<feature type="domain" description="S-adenosylmethionine synthetase C-terminal" evidence="14">
    <location>
        <begin position="230"/>
        <end position="369"/>
    </location>
</feature>
<dbReference type="InterPro" id="IPR022628">
    <property type="entry name" value="S-AdoMet_synt_N"/>
</dbReference>
<protein>
    <recommendedName>
        <fullName evidence="10">S-adenosylmethionine synthase</fullName>
        <shortName evidence="10">AdoMet synthase</shortName>
        <ecNumber evidence="10">2.5.1.6</ecNumber>
    </recommendedName>
    <alternativeName>
        <fullName evidence="10">MAT</fullName>
    </alternativeName>
    <alternativeName>
        <fullName evidence="10">Methionine adenosyltransferase</fullName>
    </alternativeName>
</protein>
<dbReference type="Pfam" id="PF02772">
    <property type="entry name" value="S-AdoMet_synt_M"/>
    <property type="match status" value="1"/>
</dbReference>
<feature type="domain" description="S-adenosylmethionine synthetase N-terminal" evidence="12">
    <location>
        <begin position="4"/>
        <end position="100"/>
    </location>
</feature>
<evidence type="ECO:0000256" key="5">
    <source>
        <dbReference type="ARBA" id="ARBA00022723"/>
    </source>
</evidence>
<comment type="function">
    <text evidence="10">Catalyzes the formation of S-adenosylmethionine (AdoMet) from methionine and ATP. The overall synthetic reaction is composed of two sequential steps, AdoMet formation and the subsequent tripolyphosphate hydrolysis which occurs prior to release of AdoMet from the enzyme.</text>
</comment>
<evidence type="ECO:0000256" key="1">
    <source>
        <dbReference type="ARBA" id="ARBA00005224"/>
    </source>
</evidence>
<feature type="region of interest" description="Flexible loop" evidence="10">
    <location>
        <begin position="99"/>
        <end position="109"/>
    </location>
</feature>
<keyword evidence="6 10" id="KW-0547">Nucleotide-binding</keyword>
<feature type="binding site" description="in other chain" evidence="10">
    <location>
        <begin position="161"/>
        <end position="163"/>
    </location>
    <ligand>
        <name>ATP</name>
        <dbReference type="ChEBI" id="CHEBI:30616"/>
        <note>ligand shared between two neighboring subunits</note>
    </ligand>
</feature>
<dbReference type="HAMAP" id="MF_00086">
    <property type="entry name" value="S_AdoMet_synth1"/>
    <property type="match status" value="1"/>
</dbReference>
<dbReference type="GO" id="GO:0004478">
    <property type="term" value="F:methionine adenosyltransferase activity"/>
    <property type="evidence" value="ECO:0007669"/>
    <property type="project" value="UniProtKB-EC"/>
</dbReference>
<dbReference type="InterPro" id="IPR002133">
    <property type="entry name" value="S-AdoMet_synthetase"/>
</dbReference>
<comment type="subcellular location">
    <subcellularLocation>
        <location evidence="10">Cytoplasm</location>
    </subcellularLocation>
</comment>
<dbReference type="PROSITE" id="PS00377">
    <property type="entry name" value="ADOMET_SYNTHASE_2"/>
    <property type="match status" value="1"/>
</dbReference>
<dbReference type="Pfam" id="PF02773">
    <property type="entry name" value="S-AdoMet_synt_C"/>
    <property type="match status" value="1"/>
</dbReference>
<keyword evidence="10" id="KW-0963">Cytoplasm</keyword>
<dbReference type="PIRSF" id="PIRSF000497">
    <property type="entry name" value="MAT"/>
    <property type="match status" value="1"/>
</dbReference>
<keyword evidence="7 10" id="KW-0067">ATP-binding</keyword>
<evidence type="ECO:0000256" key="7">
    <source>
        <dbReference type="ARBA" id="ARBA00022840"/>
    </source>
</evidence>
<comment type="cofactor">
    <cofactor evidence="10">
        <name>Mg(2+)</name>
        <dbReference type="ChEBI" id="CHEBI:18420"/>
    </cofactor>
    <text evidence="10">Binds 2 divalent ions per subunit.</text>
</comment>
<proteinExistence type="inferred from homology"/>
<evidence type="ECO:0000256" key="4">
    <source>
        <dbReference type="ARBA" id="ARBA00022679"/>
    </source>
</evidence>
<evidence type="ECO:0000259" key="12">
    <source>
        <dbReference type="Pfam" id="PF00438"/>
    </source>
</evidence>
<feature type="binding site" description="in other chain" evidence="10">
    <location>
        <position position="267"/>
    </location>
    <ligand>
        <name>L-methionine</name>
        <dbReference type="ChEBI" id="CHEBI:57844"/>
        <note>ligand shared between two neighboring subunits</note>
    </ligand>
</feature>
<feature type="binding site" description="in other chain" evidence="10">
    <location>
        <position position="15"/>
    </location>
    <ligand>
        <name>ATP</name>
        <dbReference type="ChEBI" id="CHEBI:30616"/>
        <note>ligand shared between two neighboring subunits</note>
    </ligand>
</feature>
<accession>A0ABV1IZ95</accession>
<evidence type="ECO:0000313" key="15">
    <source>
        <dbReference type="EMBL" id="MEQ3346231.1"/>
    </source>
</evidence>
<evidence type="ECO:0000256" key="2">
    <source>
        <dbReference type="ARBA" id="ARBA00009685"/>
    </source>
</evidence>
<feature type="binding site" description="in other chain" evidence="10">
    <location>
        <position position="56"/>
    </location>
    <ligand>
        <name>L-methionine</name>
        <dbReference type="ChEBI" id="CHEBI:57844"/>
        <note>ligand shared between two neighboring subunits</note>
    </ligand>
</feature>
<organism evidence="15 16">
    <name type="scientific">Peptoniphilus senegalensis</name>
    <dbReference type="NCBI Taxonomy" id="1465757"/>
    <lineage>
        <taxon>Bacteria</taxon>
        <taxon>Bacillati</taxon>
        <taxon>Bacillota</taxon>
        <taxon>Tissierellia</taxon>
        <taxon>Tissierellales</taxon>
        <taxon>Peptoniphilaceae</taxon>
        <taxon>Peptoniphilus</taxon>
    </lineage>
</organism>
<feature type="binding site" description="in other chain" evidence="10">
    <location>
        <position position="99"/>
    </location>
    <ligand>
        <name>L-methionine</name>
        <dbReference type="ChEBI" id="CHEBI:57844"/>
        <note>ligand shared between two neighboring subunits</note>
    </ligand>
</feature>
<feature type="binding site" evidence="10">
    <location>
        <position position="263"/>
    </location>
    <ligand>
        <name>ATP</name>
        <dbReference type="ChEBI" id="CHEBI:30616"/>
        <note>ligand shared between two neighboring subunits</note>
    </ligand>
</feature>
<sequence>MNKFIITSESVTEGHPDKVCDLISDSILDEYLKQDSNSRVAVENMISNNLLVIAGEVTSSAKVDVEKVALNTIKEIGYSTSESGFDVEKAIIITNINEQSKDIAMGVNREKICAGDQGLVYGYATNESKSYLPLAAELSHALAKRLSKVRKEGIVEGLYPDGKSQVSLVYENGIPSYVKSVVLAAHHKESKDIATLRYELIKEVIMKVIDSSLIRKDTSIHINATGKFAIGGPMADVGLTGRKIIVDTYGGFGRHGGGAYSGKDPSKADRSASYMARYVAKNLVAADLCDKCEVQLAYVIGKENPESIYIDTFGTEKYDLEKIYDVTKKVFDLSIDGIIKNLRLQRPIYKKTAAYGHFGRNEDEFTWEKTDKKYEIKNLIR</sequence>
<keyword evidence="16" id="KW-1185">Reference proteome</keyword>
<dbReference type="Proteomes" id="UP001491691">
    <property type="component" value="Unassembled WGS sequence"/>
</dbReference>
<keyword evidence="4 10" id="KW-0808">Transferase</keyword>
<evidence type="ECO:0000259" key="13">
    <source>
        <dbReference type="Pfam" id="PF02772"/>
    </source>
</evidence>
<evidence type="ECO:0000256" key="3">
    <source>
        <dbReference type="ARBA" id="ARBA00022563"/>
    </source>
</evidence>
<evidence type="ECO:0000256" key="6">
    <source>
        <dbReference type="ARBA" id="ARBA00022741"/>
    </source>
</evidence>
<dbReference type="Gene3D" id="3.30.300.10">
    <property type="match status" value="3"/>
</dbReference>
<comment type="caution">
    <text evidence="15">The sequence shown here is derived from an EMBL/GenBank/DDBJ whole genome shotgun (WGS) entry which is preliminary data.</text>
</comment>
<keyword evidence="9 10" id="KW-0630">Potassium</keyword>
<evidence type="ECO:0000256" key="11">
    <source>
        <dbReference type="RuleBase" id="RU004462"/>
    </source>
</evidence>
<comment type="pathway">
    <text evidence="1 10">Amino-acid biosynthesis; S-adenosyl-L-methionine biosynthesis; S-adenosyl-L-methionine from L-methionine: step 1/1.</text>
</comment>
<dbReference type="CDD" id="cd18079">
    <property type="entry name" value="S-AdoMet_synt"/>
    <property type="match status" value="1"/>
</dbReference>
<dbReference type="SUPFAM" id="SSF55973">
    <property type="entry name" value="S-adenosylmethionine synthetase"/>
    <property type="match status" value="3"/>
</dbReference>
<keyword evidence="5 10" id="KW-0479">Metal-binding</keyword>
<feature type="binding site" evidence="10">
    <location>
        <position position="259"/>
    </location>
    <ligand>
        <name>ATP</name>
        <dbReference type="ChEBI" id="CHEBI:30616"/>
        <note>ligand shared between two neighboring subunits</note>
    </ligand>
</feature>
<reference evidence="15 16" key="1">
    <citation type="submission" date="2024-04" db="EMBL/GenBank/DDBJ databases">
        <title>Human intestinal bacterial collection.</title>
        <authorList>
            <person name="Pauvert C."/>
            <person name="Hitch T.C.A."/>
            <person name="Clavel T."/>
        </authorList>
    </citation>
    <scope>NUCLEOTIDE SEQUENCE [LARGE SCALE GENOMIC DNA]</scope>
    <source>
        <strain evidence="15 16">CLA-SR-H019</strain>
    </source>
</reference>
<name>A0ABV1IZ95_9FIRM</name>
<comment type="cofactor">
    <cofactor evidence="10">
        <name>K(+)</name>
        <dbReference type="ChEBI" id="CHEBI:29103"/>
    </cofactor>
    <text evidence="10">Binds 1 potassium ion per subunit.</text>
</comment>
<comment type="similarity">
    <text evidence="2 10 11">Belongs to the AdoMet synthase family.</text>
</comment>
<feature type="binding site" evidence="10">
    <location>
        <position position="17"/>
    </location>
    <ligand>
        <name>Mg(2+)</name>
        <dbReference type="ChEBI" id="CHEBI:18420"/>
    </ligand>
</feature>
<comment type="subunit">
    <text evidence="10">Homotetramer; dimer of dimers.</text>
</comment>
<dbReference type="NCBIfam" id="TIGR01034">
    <property type="entry name" value="metK"/>
    <property type="match status" value="1"/>
</dbReference>
<evidence type="ECO:0000259" key="14">
    <source>
        <dbReference type="Pfam" id="PF02773"/>
    </source>
</evidence>
<evidence type="ECO:0000256" key="9">
    <source>
        <dbReference type="ARBA" id="ARBA00022958"/>
    </source>
</evidence>
<dbReference type="InterPro" id="IPR022629">
    <property type="entry name" value="S-AdoMet_synt_central"/>
</dbReference>
<keyword evidence="3 10" id="KW-0554">One-carbon metabolism</keyword>
<feature type="binding site" evidence="10">
    <location>
        <position position="236"/>
    </location>
    <ligand>
        <name>ATP</name>
        <dbReference type="ChEBI" id="CHEBI:30616"/>
        <note>ligand shared between two neighboring subunits</note>
    </ligand>
</feature>
<dbReference type="PANTHER" id="PTHR11964">
    <property type="entry name" value="S-ADENOSYLMETHIONINE SYNTHETASE"/>
    <property type="match status" value="1"/>
</dbReference>
<feature type="domain" description="S-adenosylmethionine synthetase central" evidence="13">
    <location>
        <begin position="112"/>
        <end position="228"/>
    </location>
</feature>
<comment type="catalytic activity">
    <reaction evidence="10">
        <text>L-methionine + ATP + H2O = S-adenosyl-L-methionine + phosphate + diphosphate</text>
        <dbReference type="Rhea" id="RHEA:21080"/>
        <dbReference type="ChEBI" id="CHEBI:15377"/>
        <dbReference type="ChEBI" id="CHEBI:30616"/>
        <dbReference type="ChEBI" id="CHEBI:33019"/>
        <dbReference type="ChEBI" id="CHEBI:43474"/>
        <dbReference type="ChEBI" id="CHEBI:57844"/>
        <dbReference type="ChEBI" id="CHEBI:59789"/>
        <dbReference type="EC" id="2.5.1.6"/>
    </reaction>
</comment>
<dbReference type="RefSeq" id="WP_349188140.1">
    <property type="nucleotide sequence ID" value="NZ_JBBNPP010000003.1"/>
</dbReference>
<gene>
    <name evidence="10 15" type="primary">metK</name>
    <name evidence="15" type="ORF">AAA073_02140</name>
</gene>
<feature type="binding site" evidence="10">
    <location>
        <position position="43"/>
    </location>
    <ligand>
        <name>K(+)</name>
        <dbReference type="ChEBI" id="CHEBI:29103"/>
    </ligand>
</feature>
<evidence type="ECO:0000256" key="8">
    <source>
        <dbReference type="ARBA" id="ARBA00022842"/>
    </source>
</evidence>
<dbReference type="InterPro" id="IPR022631">
    <property type="entry name" value="ADOMET_SYNTHASE_CS"/>
</dbReference>
<dbReference type="InterPro" id="IPR022630">
    <property type="entry name" value="S-AdoMet_synt_C"/>
</dbReference>
<dbReference type="EMBL" id="JBBNPP010000003">
    <property type="protein sequence ID" value="MEQ3346231.1"/>
    <property type="molecule type" value="Genomic_DNA"/>
</dbReference>
<feature type="binding site" description="in other chain" evidence="10">
    <location>
        <begin position="242"/>
        <end position="243"/>
    </location>
    <ligand>
        <name>ATP</name>
        <dbReference type="ChEBI" id="CHEBI:30616"/>
        <note>ligand shared between two neighboring subunits</note>
    </ligand>
</feature>
<dbReference type="EC" id="2.5.1.6" evidence="10"/>
<evidence type="ECO:0000313" key="16">
    <source>
        <dbReference type="Proteomes" id="UP001491691"/>
    </source>
</evidence>
<keyword evidence="8 10" id="KW-0460">Magnesium</keyword>
<feature type="binding site" evidence="10">
    <location>
        <position position="236"/>
    </location>
    <ligand>
        <name>L-methionine</name>
        <dbReference type="ChEBI" id="CHEBI:57844"/>
        <note>ligand shared between two neighboring subunits</note>
    </ligand>
</feature>